<evidence type="ECO:0000313" key="2">
    <source>
        <dbReference type="EMBL" id="PIQ68458.1"/>
    </source>
</evidence>
<protein>
    <submittedName>
        <fullName evidence="2">Uncharacterized protein</fullName>
    </submittedName>
</protein>
<feature type="region of interest" description="Disordered" evidence="1">
    <location>
        <begin position="1007"/>
        <end position="1061"/>
    </location>
</feature>
<proteinExistence type="predicted"/>
<sequence>MTAKPNKKKKVLPGVSSTGTQEETEKMKKILASILLALTLTMVNSAYAQVAPVIHAPANGAKLYDGDVVSIRWESTRPDAWKTVHISLRDEKSETMDWIAFSAPNTGEFSWKVKKWATTSTEFTIGVSDGGNVVNSSFVSVSVLDRSLRPKPMVTIRKDTKVPDQNIVKNAPYQLLGGYEVEVKNGPVIVRPAPFYISTTKGGVGNLINMVLIDSVNTVLCGPVDPEYLYEGNPLGEVSLANFDDTFVLDDGVHFLFIKGKALAGFPFNGQLATGTSLRLWKMTDMDGNVLTGDMTDTVVGQIMTVMGPRLTVSFTGPADAKIVGGSRQASVGTYTLDATESGEDVRVITLGQDYKALGDGSPLDNTNIGLYVRSTAVTTGYNLVNPQKNGSIQFTLDGTGLVVPKGTVVTLDERINVSTSANGSYSFGLPETTPQDQRNLIQAFGMESAQNADVVIEDSETSVITAIATGKFRVQLAQESPAPILTAPGREMVLAIFNFPAEDESFSLRSFGLRFTGSNANALKYRKYTLWTDSVQIGEGFFFPGEKTSQAFFAELPTLPNGRPAQKITVKAETLSAGTDVITNGDTVGVAYNHERPQDTIAVGADSGANVSPTSDSVAEGNLITIEVSTPTEKPSLRIVVDPSTPTEVTTGEAIAVAKFRVRGHNGLGNPLVGLGWEFTLIADGVQGAQPFLRASVFNSEGREVVSSDDTFTTLTEWPKGQTKYPAGSGSVLLAGDFQAPDYVGYPLGDDVYTLVLRVPWELAGKTLTIASESLSAKGTEGIITSDENPKVTVQVAQVATEVTPDPVVPPTPVPLQAEIVLDVSFAPTTSTEVEVGQNINAKVHVSGRSTQDSRTPQLLAWGFSIIADGLSIDDIVPFTLSSEDGHMVASSDQPPSEAWAWGQYQPNYPEGTPHVILVTGDIFNTEFVGHSLANATFNVAFTIPASLAGKYITVVSDEIVATLDNHYSVPWVEQNNEASITLYVRPPTSSGGGNGSEVTVVTPTPVPVENSGPSEEVGTTLTTTTGGENGTTVTTPVPVESNGGGGATTTTPVPVDNGVTGEVVPDVETVPVEIIEEPIVVVNDLTKEVVETVIVSYQPQDNRWFILVRARRPLQAGEYVEWATAGDGLVTRTEFRQDKPGLAYAVGDNFSYIGFFVPKDSYPEGADWSWLKRFGLVSILR</sequence>
<name>A0A2H0KB18_9BACT</name>
<gene>
    <name evidence="2" type="ORF">COV91_03970</name>
</gene>
<reference evidence="2 3" key="1">
    <citation type="submission" date="2017-09" db="EMBL/GenBank/DDBJ databases">
        <title>Depth-based differentiation of microbial function through sediment-hosted aquifers and enrichment of novel symbionts in the deep terrestrial subsurface.</title>
        <authorList>
            <person name="Probst A.J."/>
            <person name="Ladd B."/>
            <person name="Jarett J.K."/>
            <person name="Geller-Mcgrath D.E."/>
            <person name="Sieber C.M."/>
            <person name="Emerson J.B."/>
            <person name="Anantharaman K."/>
            <person name="Thomas B.C."/>
            <person name="Malmstrom R."/>
            <person name="Stieglmeier M."/>
            <person name="Klingl A."/>
            <person name="Woyke T."/>
            <person name="Ryan C.M."/>
            <person name="Banfield J.F."/>
        </authorList>
    </citation>
    <scope>NUCLEOTIDE SEQUENCE [LARGE SCALE GENOMIC DNA]</scope>
    <source>
        <strain evidence="2">CG11_big_fil_rev_8_21_14_0_20_46_11</strain>
    </source>
</reference>
<dbReference type="AlphaFoldDB" id="A0A2H0KB18"/>
<feature type="compositionally biased region" description="Basic residues" evidence="1">
    <location>
        <begin position="1"/>
        <end position="11"/>
    </location>
</feature>
<comment type="caution">
    <text evidence="2">The sequence shown here is derived from an EMBL/GenBank/DDBJ whole genome shotgun (WGS) entry which is preliminary data.</text>
</comment>
<feature type="region of interest" description="Disordered" evidence="1">
    <location>
        <begin position="1"/>
        <end position="23"/>
    </location>
</feature>
<feature type="compositionally biased region" description="Low complexity" evidence="1">
    <location>
        <begin position="1017"/>
        <end position="1042"/>
    </location>
</feature>
<accession>A0A2H0KB18</accession>
<evidence type="ECO:0000256" key="1">
    <source>
        <dbReference type="SAM" id="MobiDB-lite"/>
    </source>
</evidence>
<dbReference type="EMBL" id="PCVG01000050">
    <property type="protein sequence ID" value="PIQ68458.1"/>
    <property type="molecule type" value="Genomic_DNA"/>
</dbReference>
<organism evidence="2 3">
    <name type="scientific">Candidatus Taylorbacteria bacterium CG11_big_fil_rev_8_21_14_0_20_46_11</name>
    <dbReference type="NCBI Taxonomy" id="1975025"/>
    <lineage>
        <taxon>Bacteria</taxon>
        <taxon>Candidatus Tayloriibacteriota</taxon>
    </lineage>
</organism>
<evidence type="ECO:0000313" key="3">
    <source>
        <dbReference type="Proteomes" id="UP000229342"/>
    </source>
</evidence>
<dbReference type="Proteomes" id="UP000229342">
    <property type="component" value="Unassembled WGS sequence"/>
</dbReference>